<dbReference type="Pfam" id="PF07715">
    <property type="entry name" value="Plug"/>
    <property type="match status" value="1"/>
</dbReference>
<evidence type="ECO:0000256" key="6">
    <source>
        <dbReference type="ARBA" id="ARBA00023077"/>
    </source>
</evidence>
<protein>
    <submittedName>
        <fullName evidence="14">TonB-dependent receptor domain-containing protein</fullName>
    </submittedName>
</protein>
<evidence type="ECO:0000256" key="4">
    <source>
        <dbReference type="ARBA" id="ARBA00022692"/>
    </source>
</evidence>
<keyword evidence="6 11" id="KW-0798">TonB box</keyword>
<keyword evidence="4 10" id="KW-0812">Transmembrane</keyword>
<proteinExistence type="inferred from homology"/>
<dbReference type="InterPro" id="IPR036942">
    <property type="entry name" value="Beta-barrel_TonB_sf"/>
</dbReference>
<evidence type="ECO:0000313" key="14">
    <source>
        <dbReference type="EMBL" id="MFD0932387.1"/>
    </source>
</evidence>
<evidence type="ECO:0000256" key="2">
    <source>
        <dbReference type="ARBA" id="ARBA00022448"/>
    </source>
</evidence>
<keyword evidence="7 10" id="KW-0472">Membrane</keyword>
<keyword evidence="8 14" id="KW-0675">Receptor</keyword>
<comment type="caution">
    <text evidence="14">The sequence shown here is derived from an EMBL/GenBank/DDBJ whole genome shotgun (WGS) entry which is preliminary data.</text>
</comment>
<dbReference type="InterPro" id="IPR037066">
    <property type="entry name" value="Plug_dom_sf"/>
</dbReference>
<comment type="similarity">
    <text evidence="10 11">Belongs to the TonB-dependent receptor family.</text>
</comment>
<dbReference type="Gene3D" id="2.40.170.20">
    <property type="entry name" value="TonB-dependent receptor, beta-barrel domain"/>
    <property type="match status" value="1"/>
</dbReference>
<dbReference type="Pfam" id="PF00593">
    <property type="entry name" value="TonB_dep_Rec_b-barrel"/>
    <property type="match status" value="1"/>
</dbReference>
<evidence type="ECO:0000256" key="9">
    <source>
        <dbReference type="ARBA" id="ARBA00023237"/>
    </source>
</evidence>
<evidence type="ECO:0000313" key="15">
    <source>
        <dbReference type="Proteomes" id="UP001597049"/>
    </source>
</evidence>
<keyword evidence="9 10" id="KW-0998">Cell outer membrane</keyword>
<dbReference type="SUPFAM" id="SSF49464">
    <property type="entry name" value="Carboxypeptidase regulatory domain-like"/>
    <property type="match status" value="1"/>
</dbReference>
<dbReference type="RefSeq" id="WP_379657710.1">
    <property type="nucleotide sequence ID" value="NZ_JBHTIV010000007.1"/>
</dbReference>
<dbReference type="InterPro" id="IPR008969">
    <property type="entry name" value="CarboxyPept-like_regulatory"/>
</dbReference>
<sequence>MKYNLLAALFILGFGTYSQTGSIEGSVSFKDEAGLSATIKIIGKNNYTITNQNNTFSFQSLPVGTYKLKVTSLGYIDLIESVEVKPEEITSVQFQLRPKNNTLEEVVIIDKQTGLNSKTPYNYTPVSMDRIENKSSPSGVMGILREVPGVYGAEFGQGIVKPFIRGLGFSRVATIFQGNKLENQQWGADHGLGVNDLGVKRIDVIKGPASVLYGSGALGGVILIQDDEFYKNSKELSGNIGTTFNSVSKGLRTYGSVGQKFKNDLFFGANLAYENHADYESGDGDIIGNSRFNMSSARVHVGIDKENFDNKLSISYSMQNLGIIGDDELENSNATTRNDRDMQLPFQEVMDVLISYNQRIDHGKFESVFHVSHHFNDRKEIESNPNQVDLGLNQNNTFYNARLNFDTGRFTHNFGLQGNFLKNQNQNPVEEILIPNANYAENGVYYMVNWDWKTYFLQGALRYDYRHVNADASDEQFVDANFLLPGEPESRTLESNFGGITGSFGITKNLSETQKLKANFSSGFRSPDLAELYSFGQHPGTNRFEIGNANFEREQSVQLDFNYSLTMDRFRLDWSVFGSQVDNYIIFADSGEIQAESGLQIWEYQQVEAQLYGSELNLQYVALENRNLKFNLGAALVRGNNQDFDEPLTFIPPDNANLKVSYGFGKLQRTSLYSKIRTVARQDRPGLNEQETPGFTLVDIGLNRTFTLGKANQLEASVALQNLFNATYVDHLSILRAFNIPSPGRNLTLNLRYKF</sequence>
<dbReference type="PROSITE" id="PS52016">
    <property type="entry name" value="TONB_DEPENDENT_REC_3"/>
    <property type="match status" value="1"/>
</dbReference>
<dbReference type="InterPro" id="IPR039426">
    <property type="entry name" value="TonB-dep_rcpt-like"/>
</dbReference>
<accession>A0ABW3GP91</accession>
<dbReference type="Gene3D" id="2.170.130.10">
    <property type="entry name" value="TonB-dependent receptor, plug domain"/>
    <property type="match status" value="1"/>
</dbReference>
<dbReference type="Gene3D" id="2.60.40.1120">
    <property type="entry name" value="Carboxypeptidase-like, regulatory domain"/>
    <property type="match status" value="1"/>
</dbReference>
<dbReference type="Proteomes" id="UP001597049">
    <property type="component" value="Unassembled WGS sequence"/>
</dbReference>
<feature type="domain" description="TonB-dependent receptor-like beta-barrel" evidence="12">
    <location>
        <begin position="251"/>
        <end position="723"/>
    </location>
</feature>
<evidence type="ECO:0000256" key="3">
    <source>
        <dbReference type="ARBA" id="ARBA00022452"/>
    </source>
</evidence>
<dbReference type="PANTHER" id="PTHR30069">
    <property type="entry name" value="TONB-DEPENDENT OUTER MEMBRANE RECEPTOR"/>
    <property type="match status" value="1"/>
</dbReference>
<dbReference type="InterPro" id="IPR000531">
    <property type="entry name" value="Beta-barrel_TonB"/>
</dbReference>
<dbReference type="InterPro" id="IPR012910">
    <property type="entry name" value="Plug_dom"/>
</dbReference>
<evidence type="ECO:0000256" key="7">
    <source>
        <dbReference type="ARBA" id="ARBA00023136"/>
    </source>
</evidence>
<keyword evidence="15" id="KW-1185">Reference proteome</keyword>
<keyword evidence="2 10" id="KW-0813">Transport</keyword>
<comment type="subcellular location">
    <subcellularLocation>
        <location evidence="1 10">Cell outer membrane</location>
        <topology evidence="1 10">Multi-pass membrane protein</topology>
    </subcellularLocation>
</comment>
<evidence type="ECO:0000259" key="12">
    <source>
        <dbReference type="Pfam" id="PF00593"/>
    </source>
</evidence>
<evidence type="ECO:0000259" key="13">
    <source>
        <dbReference type="Pfam" id="PF07715"/>
    </source>
</evidence>
<reference evidence="15" key="1">
    <citation type="journal article" date="2019" name="Int. J. Syst. Evol. Microbiol.">
        <title>The Global Catalogue of Microorganisms (GCM) 10K type strain sequencing project: providing services to taxonomists for standard genome sequencing and annotation.</title>
        <authorList>
            <consortium name="The Broad Institute Genomics Platform"/>
            <consortium name="The Broad Institute Genome Sequencing Center for Infectious Disease"/>
            <person name="Wu L."/>
            <person name="Ma J."/>
        </authorList>
    </citation>
    <scope>NUCLEOTIDE SEQUENCE [LARGE SCALE GENOMIC DNA]</scope>
    <source>
        <strain evidence="15">CCUG 56752</strain>
    </source>
</reference>
<dbReference type="PANTHER" id="PTHR30069:SF29">
    <property type="entry name" value="HEMOGLOBIN AND HEMOGLOBIN-HAPTOGLOBIN-BINDING PROTEIN 1-RELATED"/>
    <property type="match status" value="1"/>
</dbReference>
<dbReference type="Pfam" id="PF13715">
    <property type="entry name" value="CarbopepD_reg_2"/>
    <property type="match status" value="1"/>
</dbReference>
<organism evidence="14 15">
    <name type="scientific">Psychroflexus salinarum</name>
    <dbReference type="NCBI Taxonomy" id="546024"/>
    <lineage>
        <taxon>Bacteria</taxon>
        <taxon>Pseudomonadati</taxon>
        <taxon>Bacteroidota</taxon>
        <taxon>Flavobacteriia</taxon>
        <taxon>Flavobacteriales</taxon>
        <taxon>Flavobacteriaceae</taxon>
        <taxon>Psychroflexus</taxon>
    </lineage>
</organism>
<evidence type="ECO:0000256" key="11">
    <source>
        <dbReference type="RuleBase" id="RU003357"/>
    </source>
</evidence>
<name>A0ABW3GP91_9FLAO</name>
<keyword evidence="3 10" id="KW-1134">Transmembrane beta strand</keyword>
<feature type="domain" description="TonB-dependent receptor plug" evidence="13">
    <location>
        <begin position="117"/>
        <end position="221"/>
    </location>
</feature>
<keyword evidence="5" id="KW-0732">Signal</keyword>
<gene>
    <name evidence="14" type="ORF">ACFQ0R_07215</name>
</gene>
<dbReference type="EMBL" id="JBHTIV010000007">
    <property type="protein sequence ID" value="MFD0932387.1"/>
    <property type="molecule type" value="Genomic_DNA"/>
</dbReference>
<evidence type="ECO:0000256" key="8">
    <source>
        <dbReference type="ARBA" id="ARBA00023170"/>
    </source>
</evidence>
<evidence type="ECO:0000256" key="1">
    <source>
        <dbReference type="ARBA" id="ARBA00004571"/>
    </source>
</evidence>
<evidence type="ECO:0000256" key="5">
    <source>
        <dbReference type="ARBA" id="ARBA00022729"/>
    </source>
</evidence>
<dbReference type="SUPFAM" id="SSF56935">
    <property type="entry name" value="Porins"/>
    <property type="match status" value="1"/>
</dbReference>
<evidence type="ECO:0000256" key="10">
    <source>
        <dbReference type="PROSITE-ProRule" id="PRU01360"/>
    </source>
</evidence>